<proteinExistence type="predicted"/>
<dbReference type="InterPro" id="IPR036086">
    <property type="entry name" value="ParB/Sulfiredoxin_sf"/>
</dbReference>
<evidence type="ECO:0000256" key="1">
    <source>
        <dbReference type="SAM" id="MobiDB-lite"/>
    </source>
</evidence>
<dbReference type="EMBL" id="AB360380">
    <property type="protein sequence ID" value="BAF79690.1"/>
    <property type="molecule type" value="Genomic_DNA"/>
</dbReference>
<name>A7VMW2_STRKA</name>
<dbReference type="AlphaFoldDB" id="A7VMW2"/>
<dbReference type="Gene3D" id="3.90.1530.10">
    <property type="entry name" value="Conserved hypothetical protein from pyrococcus furiosus pfu- 392566-001, ParB domain"/>
    <property type="match status" value="1"/>
</dbReference>
<evidence type="ECO:0000259" key="2">
    <source>
        <dbReference type="SMART" id="SM00470"/>
    </source>
</evidence>
<dbReference type="InterPro" id="IPR003115">
    <property type="entry name" value="ParB_N"/>
</dbReference>
<gene>
    <name evidence="3" type="primary">kasT</name>
</gene>
<reference evidence="3" key="1">
    <citation type="journal article" date="2017" name="Appl. Microbiol. Biotechnol.">
        <title>Heterologous production of kasugamycin, an aminoglycoside antibiotic from Streptomyces kasugaensis, in Streptomyces lividans and Rhodococcus erythropolis L-88 by constitutive expression of the biosynthetic gene cluster.</title>
        <authorList>
            <person name="Kasuga K."/>
            <person name="Sasaki A."/>
            <person name="Matsuo T."/>
            <person name="Yamamoto C."/>
            <person name="Minato Y."/>
            <person name="Kuwahara N."/>
            <person name="Fujii C."/>
            <person name="Kobayashi M."/>
            <person name="Agematu H."/>
            <person name="Tamura T."/>
            <person name="Komatsu M."/>
            <person name="Ishikawa J."/>
            <person name="Ikeda H."/>
            <person name="Kojima I."/>
        </authorList>
    </citation>
    <scope>NUCLEOTIDE SEQUENCE</scope>
    <source>
        <strain evidence="3">A1R6</strain>
    </source>
</reference>
<feature type="domain" description="ParB-like N-terminal" evidence="2">
    <location>
        <begin position="35"/>
        <end position="119"/>
    </location>
</feature>
<sequence>MAETVRADSPLKSSYRNVPAAEVQGSGLSVGQRTTRIAISSLLAADSPRSAGENAEHIRLLADSGARLPPIVVQRSTMRVIDGMHRLRAAALRGETEIEVRFFDGAEEDSFLLAVRSNIAHGLPLSQEERAAAAQRIIRSHAQWSNQAIGEVTGLDAKTIAALRRDAKDVPQLDARIGRDGRVRPVDGAQGRRLAGELMAEQPDAPLRKIAHAAGVSLGTASDVRRRIRNGQDPVPAGRQKADPQPPARYAASEDRSGTTAPRTGEQNRRVLLQKLRKDPSLRCNEAGRALLRWLEVQAVEGEDWERLLDSVPMHCAATIVELARGCSGVWQDFAAQLERRGRASA</sequence>
<feature type="region of interest" description="Disordered" evidence="1">
    <location>
        <begin position="221"/>
        <end position="268"/>
    </location>
</feature>
<dbReference type="SMART" id="SM00470">
    <property type="entry name" value="ParB"/>
    <property type="match status" value="1"/>
</dbReference>
<protein>
    <submittedName>
        <fullName evidence="3">Putative transcriptional regulator</fullName>
    </submittedName>
</protein>
<accession>A7VMW2</accession>
<dbReference type="SUPFAM" id="SSF110849">
    <property type="entry name" value="ParB/Sulfiredoxin"/>
    <property type="match status" value="1"/>
</dbReference>
<evidence type="ECO:0000313" key="3">
    <source>
        <dbReference type="EMBL" id="BAF79690.1"/>
    </source>
</evidence>
<organism evidence="3">
    <name type="scientific">Streptomyces kasugaensis</name>
    <dbReference type="NCBI Taxonomy" id="1946"/>
    <lineage>
        <taxon>Bacteria</taxon>
        <taxon>Bacillati</taxon>
        <taxon>Actinomycetota</taxon>
        <taxon>Actinomycetes</taxon>
        <taxon>Kitasatosporales</taxon>
        <taxon>Streptomycetaceae</taxon>
        <taxon>Streptomyces</taxon>
    </lineage>
</organism>